<comment type="caution">
    <text evidence="1">The sequence shown here is derived from an EMBL/GenBank/DDBJ whole genome shotgun (WGS) entry which is preliminary data.</text>
</comment>
<evidence type="ECO:0000313" key="1">
    <source>
        <dbReference type="EMBL" id="KTE92458.1"/>
    </source>
</evidence>
<proteinExistence type="predicted"/>
<accession>A0A0W1JKY9</accession>
<name>A0A0W1JKY9_DESHA</name>
<sequence length="99" mass="10825">MQRYSLTALENLPFTTDESSVKYQVTDKITLAAGDSGINESALRDYSDIIKEISLPTLKSKLNLVPTKNVNITIFTTPENYGRALLRAGITSSDVTTIA</sequence>
<gene>
    <name evidence="1" type="ORF">AT727_19075</name>
</gene>
<dbReference type="AlphaFoldDB" id="A0A0W1JKY9"/>
<dbReference type="EMBL" id="LOCK01000014">
    <property type="protein sequence ID" value="KTE92458.1"/>
    <property type="molecule type" value="Genomic_DNA"/>
</dbReference>
<reference evidence="1 2" key="1">
    <citation type="submission" date="2015-12" db="EMBL/GenBank/DDBJ databases">
        <title>Draft Genome Sequence of Desulfitobacterium hafniense Strain DH, a Sulfate-reducing Bacterium Isolated from Paddy Soils.</title>
        <authorList>
            <person name="Bao P."/>
            <person name="Zhang X."/>
            <person name="Li G."/>
        </authorList>
    </citation>
    <scope>NUCLEOTIDE SEQUENCE [LARGE SCALE GENOMIC DNA]</scope>
    <source>
        <strain evidence="1 2">DH</strain>
    </source>
</reference>
<dbReference type="Proteomes" id="UP000054623">
    <property type="component" value="Unassembled WGS sequence"/>
</dbReference>
<protein>
    <submittedName>
        <fullName evidence="1">Uncharacterized protein</fullName>
    </submittedName>
</protein>
<organism evidence="1 2">
    <name type="scientific">Desulfitobacterium hafniense</name>
    <name type="common">Desulfitobacterium frappieri</name>
    <dbReference type="NCBI Taxonomy" id="49338"/>
    <lineage>
        <taxon>Bacteria</taxon>
        <taxon>Bacillati</taxon>
        <taxon>Bacillota</taxon>
        <taxon>Clostridia</taxon>
        <taxon>Eubacteriales</taxon>
        <taxon>Desulfitobacteriaceae</taxon>
        <taxon>Desulfitobacterium</taxon>
    </lineage>
</organism>
<evidence type="ECO:0000313" key="2">
    <source>
        <dbReference type="Proteomes" id="UP000054623"/>
    </source>
</evidence>